<feature type="compositionally biased region" description="Polar residues" evidence="6">
    <location>
        <begin position="241"/>
        <end position="257"/>
    </location>
</feature>
<protein>
    <submittedName>
        <fullName evidence="7">Uncharacterized protein</fullName>
    </submittedName>
</protein>
<dbReference type="SUPFAM" id="SSF57667">
    <property type="entry name" value="beta-beta-alpha zinc fingers"/>
    <property type="match status" value="3"/>
</dbReference>
<dbReference type="PROSITE" id="PS00028">
    <property type="entry name" value="ZINC_FINGER_C2H2_1"/>
    <property type="match status" value="3"/>
</dbReference>
<evidence type="ECO:0000256" key="3">
    <source>
        <dbReference type="ARBA" id="ARBA00022771"/>
    </source>
</evidence>
<sequence>LDLHFLIKLKSVPLSPSLLLHLPAQHGPRLQDNPAANPVLLGMHWGDLLPLPSGTGGKSHPLLVLPPPNRELRMETREDKSPQQNLVEEAVLSSAMVQNSNGEEKPQRSHRRRGSKPSPGCSEEERPTLSQEGGQSFSQSSELVAQEQLHDGEKPHKCLECGKSFRQSSALTRHQMIHTGEWPYECGECGKGFSHRSTLLTLQRIHTGERPYECPQCGKRFQTSSDLLRHQQIHREEAPSTALTAGRASSKTPTLISHQRIHTGERPYECPTCGKRFQTSSNLRLHERIHTEERPFLCPDCGKGFKKKFSPFIAPRHIHTGERPYK</sequence>
<keyword evidence="2" id="KW-0677">Repeat</keyword>
<name>A0A8U8B8A0_GEOPR</name>
<dbReference type="FunFam" id="3.30.160.60:FF:000352">
    <property type="entry name" value="zinc finger protein 3 homolog"/>
    <property type="match status" value="1"/>
</dbReference>
<evidence type="ECO:0000256" key="6">
    <source>
        <dbReference type="SAM" id="MobiDB-lite"/>
    </source>
</evidence>
<dbReference type="AlphaFoldDB" id="A0A8U8B8A0"/>
<keyword evidence="1" id="KW-0479">Metal-binding</keyword>
<evidence type="ECO:0000256" key="4">
    <source>
        <dbReference type="ARBA" id="ARBA00022833"/>
    </source>
</evidence>
<reference evidence="7" key="1">
    <citation type="submission" date="2025-08" db="UniProtKB">
        <authorList>
            <consortium name="Ensembl"/>
        </authorList>
    </citation>
    <scope>IDENTIFICATION</scope>
</reference>
<dbReference type="Proteomes" id="UP000694382">
    <property type="component" value="Unassembled WGS sequence"/>
</dbReference>
<dbReference type="SMART" id="SM00355">
    <property type="entry name" value="ZnF_C2H2"/>
    <property type="match status" value="4"/>
</dbReference>
<dbReference type="PANTHER" id="PTHR24377">
    <property type="entry name" value="IP01015P-RELATED"/>
    <property type="match status" value="1"/>
</dbReference>
<proteinExistence type="predicted"/>
<dbReference type="InterPro" id="IPR050826">
    <property type="entry name" value="Krueppel_C2H2_ZnFinger"/>
</dbReference>
<keyword evidence="5" id="KW-0539">Nucleus</keyword>
<dbReference type="InterPro" id="IPR036236">
    <property type="entry name" value="Znf_C2H2_sf"/>
</dbReference>
<evidence type="ECO:0000256" key="2">
    <source>
        <dbReference type="ARBA" id="ARBA00022737"/>
    </source>
</evidence>
<dbReference type="PROSITE" id="PS50157">
    <property type="entry name" value="ZINC_FINGER_C2H2_2"/>
    <property type="match status" value="6"/>
</dbReference>
<dbReference type="Ensembl" id="ENSCPVT00000027200.1">
    <property type="protein sequence ID" value="ENSCPVP00000024785.1"/>
    <property type="gene ID" value="ENSCPVG00000017978.1"/>
</dbReference>
<keyword evidence="3" id="KW-0863">Zinc-finger</keyword>
<evidence type="ECO:0000256" key="1">
    <source>
        <dbReference type="ARBA" id="ARBA00022723"/>
    </source>
</evidence>
<dbReference type="FunFam" id="3.30.160.60:FF:000690">
    <property type="entry name" value="Zinc finger protein 354C"/>
    <property type="match status" value="1"/>
</dbReference>
<evidence type="ECO:0000313" key="7">
    <source>
        <dbReference type="Ensembl" id="ENSCPVP00000024785.1"/>
    </source>
</evidence>
<dbReference type="Pfam" id="PF00096">
    <property type="entry name" value="zf-C2H2"/>
    <property type="match status" value="3"/>
</dbReference>
<dbReference type="Gene3D" id="3.30.160.60">
    <property type="entry name" value="Classic Zinc Finger"/>
    <property type="match status" value="6"/>
</dbReference>
<keyword evidence="8" id="KW-1185">Reference proteome</keyword>
<dbReference type="FunFam" id="3.30.160.60:FF:002343">
    <property type="entry name" value="Zinc finger protein 33A"/>
    <property type="match status" value="2"/>
</dbReference>
<evidence type="ECO:0000313" key="8">
    <source>
        <dbReference type="Proteomes" id="UP000694382"/>
    </source>
</evidence>
<accession>A0A8U8B8A0</accession>
<reference evidence="7" key="2">
    <citation type="submission" date="2025-09" db="UniProtKB">
        <authorList>
            <consortium name="Ensembl"/>
        </authorList>
    </citation>
    <scope>IDENTIFICATION</scope>
</reference>
<dbReference type="GO" id="GO:0008270">
    <property type="term" value="F:zinc ion binding"/>
    <property type="evidence" value="ECO:0007669"/>
    <property type="project" value="UniProtKB-KW"/>
</dbReference>
<feature type="region of interest" description="Disordered" evidence="6">
    <location>
        <begin position="96"/>
        <end position="151"/>
    </location>
</feature>
<evidence type="ECO:0000256" key="5">
    <source>
        <dbReference type="ARBA" id="ARBA00023242"/>
    </source>
</evidence>
<feature type="region of interest" description="Disordered" evidence="6">
    <location>
        <begin position="236"/>
        <end position="261"/>
    </location>
</feature>
<dbReference type="InterPro" id="IPR013087">
    <property type="entry name" value="Znf_C2H2_type"/>
</dbReference>
<feature type="compositionally biased region" description="Low complexity" evidence="6">
    <location>
        <begin position="130"/>
        <end position="142"/>
    </location>
</feature>
<organism evidence="7 8">
    <name type="scientific">Geospiza parvula</name>
    <name type="common">Small tree-finch</name>
    <name type="synonym">Camarhynchus parvulus</name>
    <dbReference type="NCBI Taxonomy" id="87175"/>
    <lineage>
        <taxon>Eukaryota</taxon>
        <taxon>Metazoa</taxon>
        <taxon>Chordata</taxon>
        <taxon>Craniata</taxon>
        <taxon>Vertebrata</taxon>
        <taxon>Euteleostomi</taxon>
        <taxon>Archelosauria</taxon>
        <taxon>Archosauria</taxon>
        <taxon>Dinosauria</taxon>
        <taxon>Saurischia</taxon>
        <taxon>Theropoda</taxon>
        <taxon>Coelurosauria</taxon>
        <taxon>Aves</taxon>
        <taxon>Neognathae</taxon>
        <taxon>Neoaves</taxon>
        <taxon>Telluraves</taxon>
        <taxon>Australaves</taxon>
        <taxon>Passeriformes</taxon>
        <taxon>Thraupidae</taxon>
        <taxon>Camarhynchus</taxon>
    </lineage>
</organism>
<keyword evidence="4" id="KW-0862">Zinc</keyword>